<sequence>MTKTPESGMLTAAHCDRFSVIGGRSDYLEGSSNSFSLLRPPSGILKKQKMKIKI</sequence>
<evidence type="ECO:0000313" key="1">
    <source>
        <dbReference type="EMBL" id="VUZ40691.1"/>
    </source>
</evidence>
<reference evidence="1 2" key="1">
    <citation type="submission" date="2019-07" db="EMBL/GenBank/DDBJ databases">
        <authorList>
            <person name="Jastrzebski P J."/>
            <person name="Paukszto L."/>
            <person name="Jastrzebski P J."/>
        </authorList>
    </citation>
    <scope>NUCLEOTIDE SEQUENCE [LARGE SCALE GENOMIC DNA]</scope>
    <source>
        <strain evidence="1 2">WMS-il1</strain>
    </source>
</reference>
<dbReference type="Proteomes" id="UP000321570">
    <property type="component" value="Unassembled WGS sequence"/>
</dbReference>
<evidence type="ECO:0000313" key="2">
    <source>
        <dbReference type="Proteomes" id="UP000321570"/>
    </source>
</evidence>
<name>A0A564Y093_HYMDI</name>
<accession>A0A564Y093</accession>
<organism evidence="1 2">
    <name type="scientific">Hymenolepis diminuta</name>
    <name type="common">Rat tapeworm</name>
    <dbReference type="NCBI Taxonomy" id="6216"/>
    <lineage>
        <taxon>Eukaryota</taxon>
        <taxon>Metazoa</taxon>
        <taxon>Spiralia</taxon>
        <taxon>Lophotrochozoa</taxon>
        <taxon>Platyhelminthes</taxon>
        <taxon>Cestoda</taxon>
        <taxon>Eucestoda</taxon>
        <taxon>Cyclophyllidea</taxon>
        <taxon>Hymenolepididae</taxon>
        <taxon>Hymenolepis</taxon>
    </lineage>
</organism>
<dbReference type="AlphaFoldDB" id="A0A564Y093"/>
<dbReference type="EMBL" id="CABIJS010000039">
    <property type="protein sequence ID" value="VUZ40691.1"/>
    <property type="molecule type" value="Genomic_DNA"/>
</dbReference>
<gene>
    <name evidence="1" type="ORF">WMSIL1_LOCUS1670</name>
</gene>
<protein>
    <submittedName>
        <fullName evidence="1">Uncharacterized protein</fullName>
    </submittedName>
</protein>
<keyword evidence="2" id="KW-1185">Reference proteome</keyword>
<proteinExistence type="predicted"/>